<accession>A0A1H8G628</accession>
<evidence type="ECO:0000313" key="2">
    <source>
        <dbReference type="Proteomes" id="UP000183002"/>
    </source>
</evidence>
<protein>
    <submittedName>
        <fullName evidence="1">Uncharacterized protein</fullName>
    </submittedName>
</protein>
<proteinExistence type="predicted"/>
<organism evidence="1 2">
    <name type="scientific">Pseudorhodobacter antarcticus</name>
    <dbReference type="NCBI Taxonomy" id="1077947"/>
    <lineage>
        <taxon>Bacteria</taxon>
        <taxon>Pseudomonadati</taxon>
        <taxon>Pseudomonadota</taxon>
        <taxon>Alphaproteobacteria</taxon>
        <taxon>Rhodobacterales</taxon>
        <taxon>Paracoccaceae</taxon>
        <taxon>Pseudorhodobacter</taxon>
    </lineage>
</organism>
<reference evidence="1 2" key="1">
    <citation type="submission" date="2016-10" db="EMBL/GenBank/DDBJ databases">
        <authorList>
            <person name="de Groot N.N."/>
        </authorList>
    </citation>
    <scope>NUCLEOTIDE SEQUENCE [LARGE SCALE GENOMIC DNA]</scope>
    <source>
        <strain evidence="1 2">CGMCC 1.10836</strain>
    </source>
</reference>
<dbReference type="EMBL" id="FOCO01000013">
    <property type="protein sequence ID" value="SEN39204.1"/>
    <property type="molecule type" value="Genomic_DNA"/>
</dbReference>
<dbReference type="AlphaFoldDB" id="A0A1H8G628"/>
<dbReference type="STRING" id="1077947.SAMN05216227_10135"/>
<keyword evidence="2" id="KW-1185">Reference proteome</keyword>
<evidence type="ECO:0000313" key="1">
    <source>
        <dbReference type="EMBL" id="SEN39204.1"/>
    </source>
</evidence>
<sequence>MVYPGQYPLVFQMLDQSTMTVLGSVTVQSTGYESYSFTITPSTPVTSIVIRPMGAGLGTYPSLIIDKGFMRGRPRWARLEMI</sequence>
<dbReference type="Proteomes" id="UP000183002">
    <property type="component" value="Unassembled WGS sequence"/>
</dbReference>
<name>A0A1H8G628_9RHOB</name>
<gene>
    <name evidence="1" type="ORF">SAMN05216227_10135</name>
</gene>